<evidence type="ECO:0000313" key="1">
    <source>
        <dbReference type="EMBL" id="KAL1246701.1"/>
    </source>
</evidence>
<accession>A0ABR3L3V5</accession>
<organism evidence="1 2">
    <name type="scientific">Cirrhinus molitorella</name>
    <name type="common">mud carp</name>
    <dbReference type="NCBI Taxonomy" id="172907"/>
    <lineage>
        <taxon>Eukaryota</taxon>
        <taxon>Metazoa</taxon>
        <taxon>Chordata</taxon>
        <taxon>Craniata</taxon>
        <taxon>Vertebrata</taxon>
        <taxon>Euteleostomi</taxon>
        <taxon>Actinopterygii</taxon>
        <taxon>Neopterygii</taxon>
        <taxon>Teleostei</taxon>
        <taxon>Ostariophysi</taxon>
        <taxon>Cypriniformes</taxon>
        <taxon>Cyprinidae</taxon>
        <taxon>Labeoninae</taxon>
        <taxon>Labeonini</taxon>
        <taxon>Cirrhinus</taxon>
    </lineage>
</organism>
<gene>
    <name evidence="1" type="ORF">QQF64_034369</name>
</gene>
<evidence type="ECO:0000313" key="2">
    <source>
        <dbReference type="Proteomes" id="UP001558613"/>
    </source>
</evidence>
<dbReference type="EMBL" id="JAYMGO010000149">
    <property type="protein sequence ID" value="KAL1246701.1"/>
    <property type="molecule type" value="Genomic_DNA"/>
</dbReference>
<keyword evidence="2" id="KW-1185">Reference proteome</keyword>
<proteinExistence type="predicted"/>
<name>A0ABR3L3V5_9TELE</name>
<dbReference type="Proteomes" id="UP001558613">
    <property type="component" value="Unassembled WGS sequence"/>
</dbReference>
<sequence length="178" mass="20377">MRAEILWSLKVTQSHYSYHSSEQTGQLFSAMFPDSEIAKSFSCGQTKCAYICAYGLAPHFKSRLTNKLKSGNEDYVLLFDESLNRMTQSKQCDFHVRFWNGDQVQTQFFDTEFMGHARADDLKLAFEKCTEALPKKNMLQISMDGPNVNWSFYKKVEQSLAEEYGLNLLNLGSCGQSM</sequence>
<dbReference type="PANTHER" id="PTHR37162">
    <property type="entry name" value="HAT FAMILY DIMERISATION DOMAINCONTAINING PROTEIN-RELATED"/>
    <property type="match status" value="1"/>
</dbReference>
<comment type="caution">
    <text evidence="1">The sequence shown here is derived from an EMBL/GenBank/DDBJ whole genome shotgun (WGS) entry which is preliminary data.</text>
</comment>
<dbReference type="PANTHER" id="PTHR37162:SF11">
    <property type="match status" value="1"/>
</dbReference>
<protein>
    <submittedName>
        <fullName evidence="1">Uncharacterized protein</fullName>
    </submittedName>
</protein>
<reference evidence="1 2" key="1">
    <citation type="submission" date="2023-09" db="EMBL/GenBank/DDBJ databases">
        <authorList>
            <person name="Wang M."/>
        </authorList>
    </citation>
    <scope>NUCLEOTIDE SEQUENCE [LARGE SCALE GENOMIC DNA]</scope>
    <source>
        <strain evidence="1">GT-2023</strain>
        <tissue evidence="1">Liver</tissue>
    </source>
</reference>